<dbReference type="Gene3D" id="3.10.490.10">
    <property type="entry name" value="Gamma-glutamyl cyclotransferase-like"/>
    <property type="match status" value="1"/>
</dbReference>
<protein>
    <recommendedName>
        <fullName evidence="1">gamma-glutamylcyclotransferase</fullName>
        <ecNumber evidence="1">4.3.2.9</ecNumber>
    </recommendedName>
</protein>
<dbReference type="InterPro" id="IPR017939">
    <property type="entry name" value="G-Glutamylcylcotransferase"/>
</dbReference>
<feature type="signal peptide" evidence="5">
    <location>
        <begin position="1"/>
        <end position="19"/>
    </location>
</feature>
<name>A0A6P8WXN7_DROAB</name>
<evidence type="ECO:0000256" key="5">
    <source>
        <dbReference type="SAM" id="SignalP"/>
    </source>
</evidence>
<evidence type="ECO:0000313" key="7">
    <source>
        <dbReference type="RefSeq" id="XP_034108516.1"/>
    </source>
</evidence>
<evidence type="ECO:0000256" key="4">
    <source>
        <dbReference type="PIRSR" id="PIRSR617939-2"/>
    </source>
</evidence>
<dbReference type="AlphaFoldDB" id="A0A6P8WXN7"/>
<dbReference type="InterPro" id="IPR036568">
    <property type="entry name" value="GGCT-like_sf"/>
</dbReference>
<dbReference type="SUPFAM" id="SSF110857">
    <property type="entry name" value="Gamma-glutamyl cyclotransferase-like"/>
    <property type="match status" value="1"/>
</dbReference>
<evidence type="ECO:0000256" key="2">
    <source>
        <dbReference type="ARBA" id="ARBA00023239"/>
    </source>
</evidence>
<gene>
    <name evidence="7" type="primary">LOC117570784</name>
</gene>
<keyword evidence="2" id="KW-0456">Lyase</keyword>
<feature type="binding site" evidence="4">
    <location>
        <begin position="36"/>
        <end position="41"/>
    </location>
    <ligand>
        <name>substrate</name>
    </ligand>
</feature>
<sequence>MKSLIACVIILFGVSQIYGLDPVQQLPEVHGNKFYYFGFGSNMLAKRIHIQNPSAKFLGAALLNNYRVDFSMPSKFWKGAVATIVPSQGAKTWGSLWEIDLVNLPEIDNQEAVHLGKYKPVSVHVKLQNYDPEIPARLYVITNEPKGNVHDMPPSEVPEDRQPSKTYLQVLVKGAIESGLPEEYVTWLTGFKHNNQTVQHLEELLELQSVPL</sequence>
<dbReference type="InterPro" id="IPR013024">
    <property type="entry name" value="GGCT-like"/>
</dbReference>
<dbReference type="OrthoDB" id="2924818at2759"/>
<dbReference type="RefSeq" id="XP_034108516.1">
    <property type="nucleotide sequence ID" value="XM_034252625.2"/>
</dbReference>
<reference evidence="7" key="1">
    <citation type="submission" date="2025-08" db="UniProtKB">
        <authorList>
            <consortium name="RefSeq"/>
        </authorList>
    </citation>
    <scope>IDENTIFICATION</scope>
    <source>
        <strain evidence="7">15112-1751.03</strain>
        <tissue evidence="7">Whole Adult</tissue>
    </source>
</reference>
<dbReference type="GeneID" id="117570784"/>
<dbReference type="PANTHER" id="PTHR12935">
    <property type="entry name" value="GAMMA-GLUTAMYLCYCLOTRANSFERASE"/>
    <property type="match status" value="1"/>
</dbReference>
<evidence type="ECO:0000256" key="1">
    <source>
        <dbReference type="ARBA" id="ARBA00012346"/>
    </source>
</evidence>
<feature type="chain" id="PRO_5028230489" description="gamma-glutamylcyclotransferase" evidence="5">
    <location>
        <begin position="20"/>
        <end position="212"/>
    </location>
</feature>
<dbReference type="Pfam" id="PF13772">
    <property type="entry name" value="AIG2_2"/>
    <property type="match status" value="1"/>
</dbReference>
<feature type="active site" description="Proton acceptor" evidence="3">
    <location>
        <position position="111"/>
    </location>
</feature>
<evidence type="ECO:0000256" key="3">
    <source>
        <dbReference type="PIRSR" id="PIRSR617939-1"/>
    </source>
</evidence>
<dbReference type="Proteomes" id="UP000515160">
    <property type="component" value="Chromosome 3"/>
</dbReference>
<keyword evidence="5" id="KW-0732">Signal</keyword>
<dbReference type="GO" id="GO:0003839">
    <property type="term" value="F:gamma-glutamylcyclotransferase activity"/>
    <property type="evidence" value="ECO:0007669"/>
    <property type="project" value="UniProtKB-EC"/>
</dbReference>
<organism evidence="6 7">
    <name type="scientific">Drosophila albomicans</name>
    <name type="common">Fruit fly</name>
    <dbReference type="NCBI Taxonomy" id="7291"/>
    <lineage>
        <taxon>Eukaryota</taxon>
        <taxon>Metazoa</taxon>
        <taxon>Ecdysozoa</taxon>
        <taxon>Arthropoda</taxon>
        <taxon>Hexapoda</taxon>
        <taxon>Insecta</taxon>
        <taxon>Pterygota</taxon>
        <taxon>Neoptera</taxon>
        <taxon>Endopterygota</taxon>
        <taxon>Diptera</taxon>
        <taxon>Brachycera</taxon>
        <taxon>Muscomorpha</taxon>
        <taxon>Ephydroidea</taxon>
        <taxon>Drosophilidae</taxon>
        <taxon>Drosophila</taxon>
    </lineage>
</organism>
<dbReference type="CDD" id="cd06661">
    <property type="entry name" value="GGCT_like"/>
    <property type="match status" value="1"/>
</dbReference>
<accession>A0A6P8WXN7</accession>
<evidence type="ECO:0000313" key="6">
    <source>
        <dbReference type="Proteomes" id="UP000515160"/>
    </source>
</evidence>
<proteinExistence type="predicted"/>
<dbReference type="EC" id="4.3.2.9" evidence="1"/>
<dbReference type="PANTHER" id="PTHR12935:SF0">
    <property type="entry name" value="GAMMA-GLUTAMYLCYCLOTRANSFERASE"/>
    <property type="match status" value="1"/>
</dbReference>
<keyword evidence="6" id="KW-1185">Reference proteome</keyword>
<feature type="binding site" evidence="4">
    <location>
        <position position="167"/>
    </location>
    <ligand>
        <name>substrate</name>
    </ligand>
</feature>